<sequence length="555" mass="65301">GIDHHALYILLCAFLPDEGQIKEVVVEIERPRQQMAFLGGFRHRLTGVEYHHAATQNIPKKRPDRGMDVFSREIQTTQWRSQAQQCQTEVSTQMTGIGCYVSCMKDKLITPRKYVTAEEYHARRLKAVIRLQSWARRWLAQQYVERLRQARNRRLAWIEMMEQKRIQEKEDELWDRRQRWMNPQKREDLNLLYQALQRWRMEEEQQINSTLQGAERKAALCSLSEQETQFIAAIGRHHIFIQNNNYDKFVRNFLEKSAAPLQWQAADGRMIEVDNPDTIRGRELRDLYNRVNQSAISHDQRLEVLMTLKNTVKEHNGQLSRDILDLIDREVDLMSRGVRTRNLEGLRRRICTLFLQYIRTPAFNPIAEHLKVPQDPSQLKNSLFLCPQCQRYLRSKDFPLFAGVSQTSKCRACTELNNIAHSRVDLSCYKNILMRLRVDEQQINKECKIPFLLQVEDIQHLVMVIWGSQSALSASDDIYNLVFVRWERDKDWSPWNCILLSKEETSAHLSLDDVNKVWPNSHYIISEDTGGIRLLFVFFPDVVNSSYTVCPILTN</sequence>
<dbReference type="GO" id="GO:0001669">
    <property type="term" value="C:acrosomal vesicle"/>
    <property type="evidence" value="ECO:0007669"/>
    <property type="project" value="TreeGrafter"/>
</dbReference>
<dbReference type="InterPro" id="IPR037695">
    <property type="entry name" value="IQUB"/>
</dbReference>
<dbReference type="GO" id="GO:0060271">
    <property type="term" value="P:cilium assembly"/>
    <property type="evidence" value="ECO:0007669"/>
    <property type="project" value="TreeGrafter"/>
</dbReference>
<evidence type="ECO:0000313" key="3">
    <source>
        <dbReference type="Proteomes" id="UP000694680"/>
    </source>
</evidence>
<dbReference type="GO" id="GO:0030317">
    <property type="term" value="P:flagellated sperm motility"/>
    <property type="evidence" value="ECO:0007669"/>
    <property type="project" value="TreeGrafter"/>
</dbReference>
<dbReference type="GO" id="GO:0031514">
    <property type="term" value="C:motile cilium"/>
    <property type="evidence" value="ECO:0007669"/>
    <property type="project" value="TreeGrafter"/>
</dbReference>
<gene>
    <name evidence="2" type="primary">iqub</name>
</gene>
<dbReference type="PROSITE" id="PS50096">
    <property type="entry name" value="IQ"/>
    <property type="match status" value="1"/>
</dbReference>
<dbReference type="Pfam" id="PF25805">
    <property type="entry name" value="IQUB"/>
    <property type="match status" value="1"/>
</dbReference>
<reference evidence="2" key="1">
    <citation type="submission" date="2020-06" db="EMBL/GenBank/DDBJ databases">
        <authorList>
            <consortium name="Wellcome Sanger Institute Data Sharing"/>
        </authorList>
    </citation>
    <scope>NUCLEOTIDE SEQUENCE [LARGE SCALE GENOMIC DNA]</scope>
</reference>
<keyword evidence="3" id="KW-1185">Reference proteome</keyword>
<protein>
    <recommendedName>
        <fullName evidence="1">IQ motif and ubiquitin-like domain-containing protein</fullName>
    </recommendedName>
</protein>
<name>A0A8C5HBG1_GOUWI</name>
<dbReference type="Ensembl" id="ENSGWIT00000046666.1">
    <property type="protein sequence ID" value="ENSGWIP00000043023.1"/>
    <property type="gene ID" value="ENSGWIG00000021518.1"/>
</dbReference>
<proteinExistence type="predicted"/>
<reference evidence="2" key="3">
    <citation type="submission" date="2025-09" db="UniProtKB">
        <authorList>
            <consortium name="Ensembl"/>
        </authorList>
    </citation>
    <scope>IDENTIFICATION</scope>
</reference>
<dbReference type="PANTHER" id="PTHR21074">
    <property type="entry name" value="IQ AND UBIQUITIN-LIKE DOMAIN-CONTAINING PROTEIN"/>
    <property type="match status" value="1"/>
</dbReference>
<organism evidence="2 3">
    <name type="scientific">Gouania willdenowi</name>
    <name type="common">Blunt-snouted clingfish</name>
    <name type="synonym">Lepadogaster willdenowi</name>
    <dbReference type="NCBI Taxonomy" id="441366"/>
    <lineage>
        <taxon>Eukaryota</taxon>
        <taxon>Metazoa</taxon>
        <taxon>Chordata</taxon>
        <taxon>Craniata</taxon>
        <taxon>Vertebrata</taxon>
        <taxon>Euteleostomi</taxon>
        <taxon>Actinopterygii</taxon>
        <taxon>Neopterygii</taxon>
        <taxon>Teleostei</taxon>
        <taxon>Neoteleostei</taxon>
        <taxon>Acanthomorphata</taxon>
        <taxon>Ovalentaria</taxon>
        <taxon>Blenniimorphae</taxon>
        <taxon>Blenniiformes</taxon>
        <taxon>Gobiesocoidei</taxon>
        <taxon>Gobiesocidae</taxon>
        <taxon>Gobiesocinae</taxon>
        <taxon>Gouania</taxon>
    </lineage>
</organism>
<evidence type="ECO:0000259" key="1">
    <source>
        <dbReference type="Pfam" id="PF25805"/>
    </source>
</evidence>
<reference evidence="2" key="2">
    <citation type="submission" date="2025-08" db="UniProtKB">
        <authorList>
            <consortium name="Ensembl"/>
        </authorList>
    </citation>
    <scope>IDENTIFICATION</scope>
</reference>
<dbReference type="PANTHER" id="PTHR21074:SF0">
    <property type="entry name" value="IQ AND UBIQUITIN-LIKE DOMAIN-CONTAINING PROTEIN"/>
    <property type="match status" value="1"/>
</dbReference>
<feature type="domain" description="IQ motif and ubiquitin-like" evidence="1">
    <location>
        <begin position="244"/>
        <end position="380"/>
    </location>
</feature>
<dbReference type="Proteomes" id="UP000694680">
    <property type="component" value="Chromosome 6"/>
</dbReference>
<dbReference type="InterPro" id="IPR057887">
    <property type="entry name" value="IQUB_helical"/>
</dbReference>
<evidence type="ECO:0000313" key="2">
    <source>
        <dbReference type="Ensembl" id="ENSGWIP00000043023.1"/>
    </source>
</evidence>
<accession>A0A8C5HBG1</accession>
<dbReference type="AlphaFoldDB" id="A0A8C5HBG1"/>